<dbReference type="Proteomes" id="UP000539642">
    <property type="component" value="Unassembled WGS sequence"/>
</dbReference>
<dbReference type="Gene3D" id="1.20.81.30">
    <property type="entry name" value="Type II secretion system (T2SS), domain F"/>
    <property type="match status" value="2"/>
</dbReference>
<protein>
    <recommendedName>
        <fullName evidence="13">General secretion pathway protein F</fullName>
    </recommendedName>
</protein>
<sequence length="407" mass="45149">MPVYEYNALDQRGKNLKGIIEADSESQARAKLRAAGNYPISLKESKVKAEGASPSWFSASMFNRITPEEVYVITRQLSTLHGAGIPLDAALSSLVEQTRNTALKKVLAQIKGKVSEGKTLAQSMGEHPKLFPHLYINMIRAGEESGSLNVVLEQLADFSEKQQELKGRLRAAMYYPVFMAIIGTAILFILITYIVPNITQVFKDMEQTLPLPTLFLIGTSSFLKNYWWVLLGVGLAVVILLRMFVRTVRGRSVWDFIKLRMPVFGPVAQKIILARFASTLASMNRSGVEFMVAMRIVRTLVDNVRIAEVVDSAMEHVQRGQSMTVALAASPWFPPMFVQMIAVGEQSGSLEVMLSKIADAYERDVEASVKGMTSLLEPLMITVMGLAVGFIVISILLPIFEMNQMIH</sequence>
<comment type="subcellular location">
    <subcellularLocation>
        <location evidence="2">Cell inner membrane</location>
        <topology evidence="2">Multi-pass membrane protein</topology>
    </subcellularLocation>
    <subcellularLocation>
        <location evidence="14">Cell membrane</location>
        <topology evidence="14">Multi-pass membrane protein</topology>
    </subcellularLocation>
</comment>
<evidence type="ECO:0000256" key="10">
    <source>
        <dbReference type="ARBA" id="ARBA00022927"/>
    </source>
</evidence>
<keyword evidence="10" id="KW-0653">Protein transport</keyword>
<proteinExistence type="inferred from homology"/>
<evidence type="ECO:0000256" key="14">
    <source>
        <dbReference type="RuleBase" id="RU003923"/>
    </source>
</evidence>
<evidence type="ECO:0000256" key="11">
    <source>
        <dbReference type="ARBA" id="ARBA00022989"/>
    </source>
</evidence>
<dbReference type="AlphaFoldDB" id="A0A840UQ90"/>
<reference evidence="17 18" key="1">
    <citation type="submission" date="2020-08" db="EMBL/GenBank/DDBJ databases">
        <title>Genomic Encyclopedia of Type Strains, Phase IV (KMG-IV): sequencing the most valuable type-strain genomes for metagenomic binning, comparative biology and taxonomic classification.</title>
        <authorList>
            <person name="Goeker M."/>
        </authorList>
    </citation>
    <scope>NUCLEOTIDE SEQUENCE [LARGE SCALE GENOMIC DNA]</scope>
    <source>
        <strain evidence="17 18">DSM 28570</strain>
    </source>
</reference>
<dbReference type="GO" id="GO:0015627">
    <property type="term" value="C:type II protein secretion system complex"/>
    <property type="evidence" value="ECO:0007669"/>
    <property type="project" value="InterPro"/>
</dbReference>
<feature type="domain" description="Type II secretion system protein GspF" evidence="16">
    <location>
        <begin position="74"/>
        <end position="196"/>
    </location>
</feature>
<evidence type="ECO:0000256" key="9">
    <source>
        <dbReference type="ARBA" id="ARBA00022837"/>
    </source>
</evidence>
<keyword evidence="7 14" id="KW-0812">Transmembrane</keyword>
<dbReference type="InterPro" id="IPR011850">
    <property type="entry name" value="T2SS_GspF"/>
</dbReference>
<comment type="similarity">
    <text evidence="3 14">Belongs to the GSP F family.</text>
</comment>
<dbReference type="Pfam" id="PF00482">
    <property type="entry name" value="T2SSF"/>
    <property type="match status" value="2"/>
</dbReference>
<comment type="caution">
    <text evidence="17">The sequence shown here is derived from an EMBL/GenBank/DDBJ whole genome shotgun (WGS) entry which is preliminary data.</text>
</comment>
<keyword evidence="12 15" id="KW-0472">Membrane</keyword>
<evidence type="ECO:0000256" key="3">
    <source>
        <dbReference type="ARBA" id="ARBA00005745"/>
    </source>
</evidence>
<accession>A0A840UQ90</accession>
<evidence type="ECO:0000256" key="13">
    <source>
        <dbReference type="ARBA" id="ARBA00030750"/>
    </source>
</evidence>
<name>A0A840UQ90_9BACT</name>
<keyword evidence="11 15" id="KW-1133">Transmembrane helix</keyword>
<keyword evidence="6" id="KW-0997">Cell inner membrane</keyword>
<evidence type="ECO:0000256" key="15">
    <source>
        <dbReference type="SAM" id="Phobius"/>
    </source>
</evidence>
<gene>
    <name evidence="17" type="ORF">HNQ81_001544</name>
</gene>
<dbReference type="PANTHER" id="PTHR30012">
    <property type="entry name" value="GENERAL SECRETION PATHWAY PROTEIN"/>
    <property type="match status" value="1"/>
</dbReference>
<dbReference type="PROSITE" id="PS00874">
    <property type="entry name" value="T2SP_F"/>
    <property type="match status" value="1"/>
</dbReference>
<evidence type="ECO:0000256" key="2">
    <source>
        <dbReference type="ARBA" id="ARBA00004429"/>
    </source>
</evidence>
<evidence type="ECO:0000259" key="16">
    <source>
        <dbReference type="Pfam" id="PF00482"/>
    </source>
</evidence>
<evidence type="ECO:0000256" key="6">
    <source>
        <dbReference type="ARBA" id="ARBA00022519"/>
    </source>
</evidence>
<feature type="transmembrane region" description="Helical" evidence="15">
    <location>
        <begin position="379"/>
        <end position="400"/>
    </location>
</feature>
<keyword evidence="18" id="KW-1185">Reference proteome</keyword>
<keyword evidence="4 14" id="KW-0813">Transport</keyword>
<evidence type="ECO:0000256" key="8">
    <source>
        <dbReference type="ARBA" id="ARBA00022723"/>
    </source>
</evidence>
<dbReference type="GO" id="GO:0015628">
    <property type="term" value="P:protein secretion by the type II secretion system"/>
    <property type="evidence" value="ECO:0007669"/>
    <property type="project" value="InterPro"/>
</dbReference>
<dbReference type="PRINTS" id="PR00812">
    <property type="entry name" value="BCTERIALGSPF"/>
</dbReference>
<dbReference type="GO" id="GO:0046872">
    <property type="term" value="F:metal ion binding"/>
    <property type="evidence" value="ECO:0007669"/>
    <property type="project" value="UniProtKB-KW"/>
</dbReference>
<dbReference type="NCBIfam" id="TIGR02120">
    <property type="entry name" value="GspF"/>
    <property type="match status" value="1"/>
</dbReference>
<feature type="domain" description="Type II secretion system protein GspF" evidence="16">
    <location>
        <begin position="276"/>
        <end position="398"/>
    </location>
</feature>
<dbReference type="InterPro" id="IPR003004">
    <property type="entry name" value="GspF/PilC"/>
</dbReference>
<dbReference type="PANTHER" id="PTHR30012:SF0">
    <property type="entry name" value="TYPE II SECRETION SYSTEM PROTEIN F-RELATED"/>
    <property type="match status" value="1"/>
</dbReference>
<comment type="function">
    <text evidence="1">Component of the type II secretion system inner membrane complex required for the energy-dependent secretion of extracellular factors such as proteases and toxins from the periplasm.</text>
</comment>
<keyword evidence="8" id="KW-0479">Metal-binding</keyword>
<feature type="transmembrane region" description="Helical" evidence="15">
    <location>
        <begin position="226"/>
        <end position="245"/>
    </location>
</feature>
<dbReference type="FunFam" id="1.20.81.30:FF:000001">
    <property type="entry name" value="Type II secretion system protein F"/>
    <property type="match status" value="2"/>
</dbReference>
<evidence type="ECO:0000256" key="5">
    <source>
        <dbReference type="ARBA" id="ARBA00022475"/>
    </source>
</evidence>
<dbReference type="InterPro" id="IPR042094">
    <property type="entry name" value="T2SS_GspF_sf"/>
</dbReference>
<evidence type="ECO:0000256" key="7">
    <source>
        <dbReference type="ARBA" id="ARBA00022692"/>
    </source>
</evidence>
<dbReference type="InterPro" id="IPR018076">
    <property type="entry name" value="T2SS_GspF_dom"/>
</dbReference>
<keyword evidence="9" id="KW-0106">Calcium</keyword>
<evidence type="ECO:0000256" key="4">
    <source>
        <dbReference type="ARBA" id="ARBA00022448"/>
    </source>
</evidence>
<dbReference type="EMBL" id="JACHEO010000007">
    <property type="protein sequence ID" value="MBB5347815.1"/>
    <property type="molecule type" value="Genomic_DNA"/>
</dbReference>
<evidence type="ECO:0000256" key="1">
    <source>
        <dbReference type="ARBA" id="ARBA00002684"/>
    </source>
</evidence>
<evidence type="ECO:0000313" key="18">
    <source>
        <dbReference type="Proteomes" id="UP000539642"/>
    </source>
</evidence>
<dbReference type="InterPro" id="IPR001992">
    <property type="entry name" value="T2SS_GspF/T4SS_PilC_CS"/>
</dbReference>
<evidence type="ECO:0000256" key="12">
    <source>
        <dbReference type="ARBA" id="ARBA00023136"/>
    </source>
</evidence>
<dbReference type="GO" id="GO:0005886">
    <property type="term" value="C:plasma membrane"/>
    <property type="evidence" value="ECO:0007669"/>
    <property type="project" value="UniProtKB-SubCell"/>
</dbReference>
<keyword evidence="5" id="KW-1003">Cell membrane</keyword>
<dbReference type="RefSeq" id="WP_183349953.1">
    <property type="nucleotide sequence ID" value="NZ_JACHEO010000007.1"/>
</dbReference>
<feature type="transmembrane region" description="Helical" evidence="15">
    <location>
        <begin position="172"/>
        <end position="195"/>
    </location>
</feature>
<organism evidence="17 18">
    <name type="scientific">Desulfoprunum benzoelyticum</name>
    <dbReference type="NCBI Taxonomy" id="1506996"/>
    <lineage>
        <taxon>Bacteria</taxon>
        <taxon>Pseudomonadati</taxon>
        <taxon>Thermodesulfobacteriota</taxon>
        <taxon>Desulfobulbia</taxon>
        <taxon>Desulfobulbales</taxon>
        <taxon>Desulfobulbaceae</taxon>
        <taxon>Desulfoprunum</taxon>
    </lineage>
</organism>
<evidence type="ECO:0000313" key="17">
    <source>
        <dbReference type="EMBL" id="MBB5347815.1"/>
    </source>
</evidence>